<accession>A0A3P7TEW8</accession>
<dbReference type="WBParaSite" id="HPBE_0000117701-mRNA-1">
    <property type="protein sequence ID" value="HPBE_0000117701-mRNA-1"/>
    <property type="gene ID" value="HPBE_0000117701"/>
</dbReference>
<evidence type="ECO:0000313" key="3">
    <source>
        <dbReference type="Proteomes" id="UP000050761"/>
    </source>
</evidence>
<dbReference type="Proteomes" id="UP000050761">
    <property type="component" value="Unassembled WGS sequence"/>
</dbReference>
<reference evidence="4" key="2">
    <citation type="submission" date="2019-09" db="UniProtKB">
        <authorList>
            <consortium name="WormBaseParasite"/>
        </authorList>
    </citation>
    <scope>IDENTIFICATION</scope>
</reference>
<feature type="compositionally biased region" description="Basic and acidic residues" evidence="1">
    <location>
        <begin position="243"/>
        <end position="253"/>
    </location>
</feature>
<name>A0A183F4T5_HELPZ</name>
<organism evidence="3 4">
    <name type="scientific">Heligmosomoides polygyrus</name>
    <name type="common">Parasitic roundworm</name>
    <dbReference type="NCBI Taxonomy" id="6339"/>
    <lineage>
        <taxon>Eukaryota</taxon>
        <taxon>Metazoa</taxon>
        <taxon>Ecdysozoa</taxon>
        <taxon>Nematoda</taxon>
        <taxon>Chromadorea</taxon>
        <taxon>Rhabditida</taxon>
        <taxon>Rhabditina</taxon>
        <taxon>Rhabditomorpha</taxon>
        <taxon>Strongyloidea</taxon>
        <taxon>Heligmosomidae</taxon>
        <taxon>Heligmosomoides</taxon>
    </lineage>
</organism>
<evidence type="ECO:0000313" key="4">
    <source>
        <dbReference type="WBParaSite" id="HPBE_0000117701-mRNA-1"/>
    </source>
</evidence>
<proteinExistence type="predicted"/>
<gene>
    <name evidence="2" type="ORF">HPBE_LOCUS1179</name>
</gene>
<feature type="region of interest" description="Disordered" evidence="1">
    <location>
        <begin position="37"/>
        <end position="88"/>
    </location>
</feature>
<evidence type="ECO:0000313" key="2">
    <source>
        <dbReference type="EMBL" id="VDO19561.1"/>
    </source>
</evidence>
<dbReference type="AlphaFoldDB" id="A0A183F4T5"/>
<feature type="compositionally biased region" description="Low complexity" evidence="1">
    <location>
        <begin position="198"/>
        <end position="217"/>
    </location>
</feature>
<keyword evidence="3" id="KW-1185">Reference proteome</keyword>
<accession>A0A183F4T5</accession>
<sequence length="253" mass="28966">MSAFKAEVIQRLEEVEKKQQVLPEILAVVKSIEARLDHQNDSHLPPAERPADQEDEESVNSLVIMDALSGDSDSQDTPDNLEDDKAIREGIAAKRKTLTNIQTRAAQLNQQIDEENRRRDRSPNRIHKLKVEKYRLLDKEDDVKEKEQRLKIALGEWTKRCQRKSLPSEPPSQGRTESPRRKSRRSSPPPQQLRHHNSPSPARRVRSPSSRGPAPSRRSPKSFHRQETPPSSRAVESPRSSHSRKESQHAGHR</sequence>
<evidence type="ECO:0000256" key="1">
    <source>
        <dbReference type="SAM" id="MobiDB-lite"/>
    </source>
</evidence>
<protein>
    <submittedName>
        <fullName evidence="4">PRP21_like_P domain-containing protein</fullName>
    </submittedName>
</protein>
<dbReference type="EMBL" id="UZAH01001183">
    <property type="protein sequence ID" value="VDO19561.1"/>
    <property type="molecule type" value="Genomic_DNA"/>
</dbReference>
<reference evidence="2 3" key="1">
    <citation type="submission" date="2018-11" db="EMBL/GenBank/DDBJ databases">
        <authorList>
            <consortium name="Pathogen Informatics"/>
        </authorList>
    </citation>
    <scope>NUCLEOTIDE SEQUENCE [LARGE SCALE GENOMIC DNA]</scope>
</reference>
<feature type="compositionally biased region" description="Acidic residues" evidence="1">
    <location>
        <begin position="73"/>
        <end position="82"/>
    </location>
</feature>
<feature type="region of interest" description="Disordered" evidence="1">
    <location>
        <begin position="153"/>
        <end position="253"/>
    </location>
</feature>